<name>A0A1Y2I7F7_TRAC3</name>
<dbReference type="GO" id="GO:0005739">
    <property type="term" value="C:mitochondrion"/>
    <property type="evidence" value="ECO:0007669"/>
    <property type="project" value="UniProtKB-SubCell"/>
</dbReference>
<keyword evidence="7" id="KW-0496">Mitochondrion</keyword>
<dbReference type="GO" id="GO:0006508">
    <property type="term" value="P:proteolysis"/>
    <property type="evidence" value="ECO:0007669"/>
    <property type="project" value="UniProtKB-KW"/>
</dbReference>
<dbReference type="OrthoDB" id="10259622at2759"/>
<evidence type="ECO:0000313" key="10">
    <source>
        <dbReference type="Proteomes" id="UP000193067"/>
    </source>
</evidence>
<dbReference type="InterPro" id="IPR000905">
    <property type="entry name" value="Gcp-like_dom"/>
</dbReference>
<dbReference type="GO" id="GO:0072670">
    <property type="term" value="P:mitochondrial tRNA threonylcarbamoyladenosine modification"/>
    <property type="evidence" value="ECO:0007669"/>
    <property type="project" value="TreeGrafter"/>
</dbReference>
<dbReference type="AlphaFoldDB" id="A0A1Y2I7F7"/>
<comment type="similarity">
    <text evidence="7">Belongs to the KAE1 / TsaD family.</text>
</comment>
<dbReference type="EMBL" id="KZ084158">
    <property type="protein sequence ID" value="OSC97074.1"/>
    <property type="molecule type" value="Genomic_DNA"/>
</dbReference>
<dbReference type="Proteomes" id="UP000193067">
    <property type="component" value="Unassembled WGS sequence"/>
</dbReference>
<comment type="subunit">
    <text evidence="7">Homodimer.</text>
</comment>
<dbReference type="GO" id="GO:0061711">
    <property type="term" value="F:tRNA N(6)-L-threonylcarbamoyladenine synthase activity"/>
    <property type="evidence" value="ECO:0007669"/>
    <property type="project" value="UniProtKB-EC"/>
</dbReference>
<dbReference type="PANTHER" id="PTHR11735">
    <property type="entry name" value="TRNA N6-ADENOSINE THREONYLCARBAMOYLTRANSFERASE"/>
    <property type="match status" value="1"/>
</dbReference>
<keyword evidence="4 7" id="KW-0479">Metal-binding</keyword>
<dbReference type="HAMAP" id="MF_01445">
    <property type="entry name" value="TsaD"/>
    <property type="match status" value="1"/>
</dbReference>
<dbReference type="InterPro" id="IPR043129">
    <property type="entry name" value="ATPase_NBD"/>
</dbReference>
<sequence>MQHARLFSPTSVRPLIARSHRSRKFTVLALESSADDSCAAVVTSDRTVLSNVVINQQSFIEEYGGIHPFIALHAHQRNMPGAVQRALREANLSVNDVDGIAFTRGPGIPGCLSVCGNAARTLAAALNKPLVGVHHMQAHALTPLLTSPPSELPQFPFLTLLVSGGHTILLLASSRTSFRILATTLDESIGNAYDKVAKMLKIPLNGRAPGAALERYCASELPPAADGEEQDVPDIPMPIPMPGKLAFSYSAPHSAVERFLTAGGGELDERTRVRLARSFQRAAVGQLEEKLVLAMRKLANQGVKVKSLVVSGGVASNSFLRERLRACLDAESPEERISLVFPPPSLCTDNAVMIAWAAMDRFLAGDTDPYSIESRPKWSLEELEGPERPVDVSSQDSLRSL</sequence>
<dbReference type="GO" id="GO:0046872">
    <property type="term" value="F:metal ion binding"/>
    <property type="evidence" value="ECO:0007669"/>
    <property type="project" value="UniProtKB-KW"/>
</dbReference>
<dbReference type="STRING" id="1353009.A0A1Y2I7F7"/>
<dbReference type="CDD" id="cd24134">
    <property type="entry name" value="ASKHA_NBD_OSGEPL1_QRI7_euk"/>
    <property type="match status" value="1"/>
</dbReference>
<dbReference type="SUPFAM" id="SSF53067">
    <property type="entry name" value="Actin-like ATPase domain"/>
    <property type="match status" value="1"/>
</dbReference>
<evidence type="ECO:0000256" key="6">
    <source>
        <dbReference type="ARBA" id="ARBA00048117"/>
    </source>
</evidence>
<dbReference type="PANTHER" id="PTHR11735:SF6">
    <property type="entry name" value="TRNA N6-ADENOSINE THREONYLCARBAMOYLTRANSFERASE, MITOCHONDRIAL"/>
    <property type="match status" value="1"/>
</dbReference>
<evidence type="ECO:0000256" key="1">
    <source>
        <dbReference type="ARBA" id="ARBA00012156"/>
    </source>
</evidence>
<dbReference type="PROSITE" id="PS01016">
    <property type="entry name" value="GLYCOPROTEASE"/>
    <property type="match status" value="1"/>
</dbReference>
<reference evidence="9 10" key="1">
    <citation type="journal article" date="2015" name="Biotechnol. Biofuels">
        <title>Enhanced degradation of softwood versus hardwood by the white-rot fungus Pycnoporus coccineus.</title>
        <authorList>
            <person name="Couturier M."/>
            <person name="Navarro D."/>
            <person name="Chevret D."/>
            <person name="Henrissat B."/>
            <person name="Piumi F."/>
            <person name="Ruiz-Duenas F.J."/>
            <person name="Martinez A.T."/>
            <person name="Grigoriev I.V."/>
            <person name="Riley R."/>
            <person name="Lipzen A."/>
            <person name="Berrin J.G."/>
            <person name="Master E.R."/>
            <person name="Rosso M.N."/>
        </authorList>
    </citation>
    <scope>NUCLEOTIDE SEQUENCE [LARGE SCALE GENOMIC DNA]</scope>
    <source>
        <strain evidence="9 10">BRFM310</strain>
    </source>
</reference>
<evidence type="ECO:0000259" key="8">
    <source>
        <dbReference type="Pfam" id="PF00814"/>
    </source>
</evidence>
<dbReference type="InterPro" id="IPR022450">
    <property type="entry name" value="TsaD"/>
</dbReference>
<feature type="domain" description="Gcp-like" evidence="8">
    <location>
        <begin position="47"/>
        <end position="356"/>
    </location>
</feature>
<comment type="catalytic activity">
    <reaction evidence="6 7">
        <text>L-threonylcarbamoyladenylate + adenosine(37) in tRNA = N(6)-L-threonylcarbamoyladenosine(37) in tRNA + AMP + H(+)</text>
        <dbReference type="Rhea" id="RHEA:37059"/>
        <dbReference type="Rhea" id="RHEA-COMP:10162"/>
        <dbReference type="Rhea" id="RHEA-COMP:10163"/>
        <dbReference type="ChEBI" id="CHEBI:15378"/>
        <dbReference type="ChEBI" id="CHEBI:73682"/>
        <dbReference type="ChEBI" id="CHEBI:74411"/>
        <dbReference type="ChEBI" id="CHEBI:74418"/>
        <dbReference type="ChEBI" id="CHEBI:456215"/>
        <dbReference type="EC" id="2.3.1.234"/>
    </reaction>
</comment>
<evidence type="ECO:0000256" key="2">
    <source>
        <dbReference type="ARBA" id="ARBA00022679"/>
    </source>
</evidence>
<keyword evidence="5 7" id="KW-0012">Acyltransferase</keyword>
<keyword evidence="9" id="KW-0378">Hydrolase</keyword>
<comment type="function">
    <text evidence="7">Required for the formation of a threonylcarbamoyl group on adenosine at position 37 (t(6)A37) in mitochondrial tRNAs that read codons beginning with adenine. Probably involved in the transfer of the threonylcarbamoyl moiety of threonylcarbamoyl-AMP (TC-AMP) to the N6 group of A37. Involved in mitochondrial genome maintenance.</text>
</comment>
<accession>A0A1Y2I7F7</accession>
<protein>
    <recommendedName>
        <fullName evidence="1">N(6)-L-threonylcarbamoyladenine synthase</fullName>
        <ecNumber evidence="1">2.3.1.234</ecNumber>
    </recommendedName>
</protein>
<keyword evidence="10" id="KW-1185">Reference proteome</keyword>
<comment type="subcellular location">
    <subcellularLocation>
        <location evidence="7">Mitochondrion</location>
    </subcellularLocation>
</comment>
<evidence type="ECO:0000313" key="9">
    <source>
        <dbReference type="EMBL" id="OSC97074.1"/>
    </source>
</evidence>
<gene>
    <name evidence="9" type="ORF">PYCCODRAFT_1440514</name>
</gene>
<evidence type="ECO:0000256" key="4">
    <source>
        <dbReference type="ARBA" id="ARBA00022723"/>
    </source>
</evidence>
<dbReference type="Gene3D" id="3.30.420.40">
    <property type="match status" value="2"/>
</dbReference>
<organism evidence="9 10">
    <name type="scientific">Trametes coccinea (strain BRFM310)</name>
    <name type="common">Pycnoporus coccineus</name>
    <dbReference type="NCBI Taxonomy" id="1353009"/>
    <lineage>
        <taxon>Eukaryota</taxon>
        <taxon>Fungi</taxon>
        <taxon>Dikarya</taxon>
        <taxon>Basidiomycota</taxon>
        <taxon>Agaricomycotina</taxon>
        <taxon>Agaricomycetes</taxon>
        <taxon>Polyporales</taxon>
        <taxon>Polyporaceae</taxon>
        <taxon>Trametes</taxon>
    </lineage>
</organism>
<dbReference type="InterPro" id="IPR017861">
    <property type="entry name" value="KAE1/TsaD"/>
</dbReference>
<proteinExistence type="inferred from homology"/>
<dbReference type="EC" id="2.3.1.234" evidence="1"/>
<evidence type="ECO:0000256" key="5">
    <source>
        <dbReference type="ARBA" id="ARBA00023315"/>
    </source>
</evidence>
<comment type="cofactor">
    <cofactor evidence="7">
        <name>a divalent metal cation</name>
        <dbReference type="ChEBI" id="CHEBI:60240"/>
    </cofactor>
    <text evidence="7">Binds 1 divalent metal cation per subunit.</text>
</comment>
<dbReference type="PRINTS" id="PR00789">
    <property type="entry name" value="OSIALOPTASE"/>
</dbReference>
<keyword evidence="3 7" id="KW-0819">tRNA processing</keyword>
<dbReference type="InterPro" id="IPR017860">
    <property type="entry name" value="Peptidase_M22_CS"/>
</dbReference>
<keyword evidence="2 7" id="KW-0808">Transferase</keyword>
<dbReference type="NCBIfam" id="TIGR00329">
    <property type="entry name" value="gcp_kae1"/>
    <property type="match status" value="1"/>
</dbReference>
<evidence type="ECO:0000256" key="7">
    <source>
        <dbReference type="HAMAP-Rule" id="MF_03179"/>
    </source>
</evidence>
<dbReference type="Pfam" id="PF00814">
    <property type="entry name" value="TsaD"/>
    <property type="match status" value="1"/>
</dbReference>
<dbReference type="GO" id="GO:0008233">
    <property type="term" value="F:peptidase activity"/>
    <property type="evidence" value="ECO:0007669"/>
    <property type="project" value="UniProtKB-KW"/>
</dbReference>
<evidence type="ECO:0000256" key="3">
    <source>
        <dbReference type="ARBA" id="ARBA00022694"/>
    </source>
</evidence>
<keyword evidence="9" id="KW-0645">Protease</keyword>